<dbReference type="OrthoDB" id="8906012at2759"/>
<keyword evidence="2" id="KW-1133">Transmembrane helix</keyword>
<feature type="region of interest" description="Disordered" evidence="1">
    <location>
        <begin position="118"/>
        <end position="142"/>
    </location>
</feature>
<evidence type="ECO:0000256" key="2">
    <source>
        <dbReference type="SAM" id="Phobius"/>
    </source>
</evidence>
<dbReference type="AlphaFoldDB" id="A0A6P7KTU3"/>
<accession>A0A6P7KTU3</accession>
<name>A0A6P7KTU3_BETSP</name>
<dbReference type="Proteomes" id="UP000515150">
    <property type="component" value="Chromosome 16"/>
</dbReference>
<dbReference type="GeneID" id="114843488"/>
<reference evidence="4" key="1">
    <citation type="submission" date="2025-08" db="UniProtKB">
        <authorList>
            <consortium name="RefSeq"/>
        </authorList>
    </citation>
    <scope>IDENTIFICATION</scope>
</reference>
<protein>
    <submittedName>
        <fullName evidence="4">Uncharacterized protein zgc:174935</fullName>
    </submittedName>
</protein>
<proteinExistence type="predicted"/>
<feature type="region of interest" description="Disordered" evidence="1">
    <location>
        <begin position="194"/>
        <end position="271"/>
    </location>
</feature>
<sequence>MDAEDARPVTPVGAPFLVHAEPPHHIQKDSGGKKEGEMKLQILVPVAILLCVALFVLIKVRKTEVDMEAKRSRFQNTKLRVTDDVLREYESDKVETQKRLDKVAIDSKTLEDEANKLKQKADEAKGKADACQGSKKSGVDEAAKVETQLNTLKAETNKEKEKWAKEVETLKQSLNSRSPVCDFLKPDAQAGSKLCAVEGKKEEPKKEEPKKEEPKKEEPKKEEPKKEEPKKEEPKKEEPKKEEPKKEEPKKEEPKKEEPKKEEPKAGAPKK</sequence>
<evidence type="ECO:0000313" key="3">
    <source>
        <dbReference type="Proteomes" id="UP000515150"/>
    </source>
</evidence>
<dbReference type="KEGG" id="bspl:114843488"/>
<feature type="compositionally biased region" description="Basic and acidic residues" evidence="1">
    <location>
        <begin position="118"/>
        <end position="128"/>
    </location>
</feature>
<feature type="transmembrane region" description="Helical" evidence="2">
    <location>
        <begin position="42"/>
        <end position="60"/>
    </location>
</feature>
<evidence type="ECO:0000256" key="1">
    <source>
        <dbReference type="SAM" id="MobiDB-lite"/>
    </source>
</evidence>
<keyword evidence="2" id="KW-0472">Membrane</keyword>
<dbReference type="InParanoid" id="A0A6P7KTU3"/>
<organism evidence="3 4">
    <name type="scientific">Betta splendens</name>
    <name type="common">Siamese fighting fish</name>
    <dbReference type="NCBI Taxonomy" id="158456"/>
    <lineage>
        <taxon>Eukaryota</taxon>
        <taxon>Metazoa</taxon>
        <taxon>Chordata</taxon>
        <taxon>Craniata</taxon>
        <taxon>Vertebrata</taxon>
        <taxon>Euteleostomi</taxon>
        <taxon>Actinopterygii</taxon>
        <taxon>Neopterygii</taxon>
        <taxon>Teleostei</taxon>
        <taxon>Neoteleostei</taxon>
        <taxon>Acanthomorphata</taxon>
        <taxon>Anabantaria</taxon>
        <taxon>Anabantiformes</taxon>
        <taxon>Anabantoidei</taxon>
        <taxon>Osphronemidae</taxon>
        <taxon>Betta</taxon>
    </lineage>
</organism>
<keyword evidence="3" id="KW-1185">Reference proteome</keyword>
<keyword evidence="2" id="KW-0812">Transmembrane</keyword>
<dbReference type="RefSeq" id="XP_028985913.2">
    <property type="nucleotide sequence ID" value="XM_029130080.3"/>
</dbReference>
<feature type="compositionally biased region" description="Basic and acidic residues" evidence="1">
    <location>
        <begin position="198"/>
        <end position="265"/>
    </location>
</feature>
<evidence type="ECO:0000313" key="4">
    <source>
        <dbReference type="RefSeq" id="XP_028985913.2"/>
    </source>
</evidence>
<gene>
    <name evidence="4" type="primary">zgc:174935</name>
</gene>